<keyword evidence="2" id="KW-1185">Reference proteome</keyword>
<accession>A0A941HQ53</accession>
<dbReference type="AlphaFoldDB" id="A0A941HQ53"/>
<reference evidence="1" key="1">
    <citation type="submission" date="2021-04" db="EMBL/GenBank/DDBJ databases">
        <title>Proteiniclasticum sedimins sp. nov., an obligate anaerobic bacterium isolated from anaerobic sludge.</title>
        <authorList>
            <person name="Liu J."/>
        </authorList>
    </citation>
    <scope>NUCLEOTIDE SEQUENCE</scope>
    <source>
        <strain evidence="1">BAD-10</strain>
    </source>
</reference>
<organism evidence="1 2">
    <name type="scientific">Proteiniclasticum sediminis</name>
    <dbReference type="NCBI Taxonomy" id="2804028"/>
    <lineage>
        <taxon>Bacteria</taxon>
        <taxon>Bacillati</taxon>
        <taxon>Bacillota</taxon>
        <taxon>Clostridia</taxon>
        <taxon>Eubacteriales</taxon>
        <taxon>Clostridiaceae</taxon>
        <taxon>Proteiniclasticum</taxon>
    </lineage>
</organism>
<proteinExistence type="predicted"/>
<sequence>MPYYPKKTDSKGHEWAIYTIMEKTVSDYTGLNFYEIEELDIVEFYCYFRDARIYNLMQTEDGQEYLENAWRITQTAPDRKRLREKKIGTQGTS</sequence>
<evidence type="ECO:0000313" key="2">
    <source>
        <dbReference type="Proteomes" id="UP000675379"/>
    </source>
</evidence>
<gene>
    <name evidence="1" type="ORF">KCG48_04910</name>
</gene>
<comment type="caution">
    <text evidence="1">The sequence shown here is derived from an EMBL/GenBank/DDBJ whole genome shotgun (WGS) entry which is preliminary data.</text>
</comment>
<protein>
    <recommendedName>
        <fullName evidence="3">Phage protein</fullName>
    </recommendedName>
</protein>
<evidence type="ECO:0008006" key="3">
    <source>
        <dbReference type="Google" id="ProtNLM"/>
    </source>
</evidence>
<dbReference type="EMBL" id="JAGSCS010000004">
    <property type="protein sequence ID" value="MBR0575680.1"/>
    <property type="molecule type" value="Genomic_DNA"/>
</dbReference>
<dbReference type="Proteomes" id="UP000675379">
    <property type="component" value="Unassembled WGS sequence"/>
</dbReference>
<evidence type="ECO:0000313" key="1">
    <source>
        <dbReference type="EMBL" id="MBR0575680.1"/>
    </source>
</evidence>
<name>A0A941HQ53_9CLOT</name>